<dbReference type="eggNOG" id="ENOG5032ZW3">
    <property type="taxonomic scope" value="Bacteria"/>
</dbReference>
<dbReference type="EMBL" id="CP003221">
    <property type="protein sequence ID" value="EGJ51927.1"/>
    <property type="molecule type" value="Genomic_DNA"/>
</dbReference>
<dbReference type="HOGENOM" id="CLU_149325_0_0_7"/>
<keyword evidence="2" id="KW-1185">Reference proteome</keyword>
<sequence>MAIFEYPPCKLNKEGAMITFDIIEDAFLFANAGQPEESVAVVNRRTGETFFESKGLDSDELPGLPEDVDENPDYVFIPHKHDLDLGKPLVFQFVRRHCPEEWDRIEGMFSSRGAYRRFKAFLEDKGMLQAWYDFENARTREALLEWCAENGIEIEDKPA</sequence>
<dbReference type="Proteomes" id="UP000007844">
    <property type="component" value="Chromosome"/>
</dbReference>
<organism evidence="1 2">
    <name type="scientific">Desulfocurvibacter africanus subsp. africanus str. Walvis Bay</name>
    <dbReference type="NCBI Taxonomy" id="690850"/>
    <lineage>
        <taxon>Bacteria</taxon>
        <taxon>Pseudomonadati</taxon>
        <taxon>Thermodesulfobacteriota</taxon>
        <taxon>Desulfovibrionia</taxon>
        <taxon>Desulfovibrionales</taxon>
        <taxon>Desulfovibrionaceae</taxon>
        <taxon>Desulfocurvibacter</taxon>
    </lineage>
</organism>
<dbReference type="KEGG" id="daf:Desaf_3650"/>
<gene>
    <name evidence="1" type="ORF">Desaf_3650</name>
</gene>
<dbReference type="STRING" id="690850.Desaf_3650"/>
<evidence type="ECO:0000313" key="1">
    <source>
        <dbReference type="EMBL" id="EGJ51927.1"/>
    </source>
</evidence>
<dbReference type="AlphaFoldDB" id="F3YYV1"/>
<dbReference type="Pfam" id="PF03682">
    <property type="entry name" value="UPF0158"/>
    <property type="match status" value="1"/>
</dbReference>
<protein>
    <submittedName>
        <fullName evidence="1">Uncharacterized protein</fullName>
    </submittedName>
</protein>
<reference evidence="1 2" key="1">
    <citation type="journal article" date="2011" name="J. Bacteriol.">
        <title>Genome sequence of the mercury-methylating and pleomorphic Desulfovibrio africanus Strain Walvis Bay.</title>
        <authorList>
            <person name="Brown S.D."/>
            <person name="Wall J.D."/>
            <person name="Kucken A.M."/>
            <person name="Gilmour C.C."/>
            <person name="Podar M."/>
            <person name="Brandt C.C."/>
            <person name="Teshima H."/>
            <person name="Detter J.C."/>
            <person name="Han C.S."/>
            <person name="Land M.L."/>
            <person name="Lucas S."/>
            <person name="Han J."/>
            <person name="Pennacchio L."/>
            <person name="Nolan M."/>
            <person name="Pitluck S."/>
            <person name="Woyke T."/>
            <person name="Goodwin L."/>
            <person name="Palumbo A.V."/>
            <person name="Elias D.A."/>
        </authorList>
    </citation>
    <scope>NUCLEOTIDE SEQUENCE [LARGE SCALE GENOMIC DNA]</scope>
    <source>
        <strain evidence="1 2">Walvis Bay</strain>
    </source>
</reference>
<evidence type="ECO:0000313" key="2">
    <source>
        <dbReference type="Proteomes" id="UP000007844"/>
    </source>
</evidence>
<accession>F3YYV1</accession>
<name>F3YYV1_DESAF</name>
<proteinExistence type="predicted"/>
<dbReference type="InterPro" id="IPR005361">
    <property type="entry name" value="UPF0158"/>
</dbReference>